<evidence type="ECO:0000313" key="1">
    <source>
        <dbReference type="EMBL" id="WAK78024.1"/>
    </source>
</evidence>
<sequence>MKNRPSKLCTKMEQTDSCSGEKFAQRRNDPIFKEWLVERRRAAGLAQEVSCMLKNARTPLNLSSIVQKIIILQSLVNDLLSELLVRDVKESSLKIYKLSPKSSGQNYHLPLSMQEEKQFTMQSQCFNNPLKQLMSEESGIGVNQELGSPIDLESSFQMPTQNLNQNGGTDTKVNQPLFSTIWTPMSQGITQKSGQTDIPAQEKQKEELCLFSTPLSWSPPTSPPRCYSPQTPLWERLLQDDSKQQR</sequence>
<dbReference type="EMBL" id="OM419058">
    <property type="protein sequence ID" value="WAK78024.1"/>
    <property type="molecule type" value="Genomic_DNA"/>
</dbReference>
<name>A0A9E9C4Q9_9VIRU</name>
<reference evidence="1" key="1">
    <citation type="submission" date="2021-12" db="EMBL/GenBank/DDBJ databases">
        <title>Lineage-specific microbe-virus interactions reveal viral roles in promoting carbon loss from peatlands along a natural permafrost thaw gradient.</title>
        <authorList>
            <person name="Trubl G."/>
            <person name="Roux S."/>
            <person name="Borton M.A."/>
            <person name="Varsani A."/>
            <person name="Li Y.-F."/>
            <person name="Sun C."/>
            <person name="Shaffer M."/>
            <person name="Jang H.B."/>
            <person name="Woodcroft B.J."/>
            <person name="Tyson G.W."/>
            <person name="Wrighton K."/>
            <person name="Saleska S."/>
            <person name="Eloe-Fadrosh E.A."/>
            <person name="Sullivan M.B."/>
            <person name="Rich V.I."/>
        </authorList>
    </citation>
    <scope>NUCLEOTIDE SEQUENCE</scope>
</reference>
<accession>A0A9E9C4Q9</accession>
<proteinExistence type="predicted"/>
<dbReference type="Proteomes" id="UP001264649">
    <property type="component" value="Segment"/>
</dbReference>
<organism evidence="1">
    <name type="scientific">Miresoil virus 459</name>
    <dbReference type="NCBI Taxonomy" id="2911465"/>
    <lineage>
        <taxon>Viruses</taxon>
        <taxon>Miresoil_virus_gcode6_group</taxon>
    </lineage>
</organism>
<protein>
    <submittedName>
        <fullName evidence="1">Replication associated protein</fullName>
    </submittedName>
</protein>